<dbReference type="InterPro" id="IPR006680">
    <property type="entry name" value="Amidohydro-rel"/>
</dbReference>
<protein>
    <submittedName>
        <fullName evidence="5">Amidohydrolase family protein</fullName>
    </submittedName>
</protein>
<dbReference type="InterPro" id="IPR011659">
    <property type="entry name" value="WD40"/>
</dbReference>
<feature type="domain" description="Amidohydrolase-related" evidence="4">
    <location>
        <begin position="1026"/>
        <end position="1085"/>
    </location>
</feature>
<dbReference type="Gene3D" id="2.120.10.30">
    <property type="entry name" value="TolB, C-terminal domain"/>
    <property type="match status" value="2"/>
</dbReference>
<dbReference type="EMBL" id="JBHPON010000002">
    <property type="protein sequence ID" value="MFC6037052.1"/>
    <property type="molecule type" value="Genomic_DNA"/>
</dbReference>
<dbReference type="InterPro" id="IPR011042">
    <property type="entry name" value="6-blade_b-propeller_TolB-like"/>
</dbReference>
<keyword evidence="3" id="KW-0732">Signal</keyword>
<dbReference type="InterPro" id="IPR032466">
    <property type="entry name" value="Metal_Hydrolase"/>
</dbReference>
<sequence length="1121" mass="123473">MDRFRLSAAIFAASTVFFLSTAAVFAAAAQEPDDAAVEDPQAELEWDTTLARGKTREIDFETSEGTFMSADVSPDGKWIVFDLLASVYRMPISGGKAVNLTVDSGVATNYHPQYSPDGKYIAFISDRKGQSNLWIMNADGSNPVQIWQDLDARYQTPAWSADSQYIFARKQSLYKAGAKPEEGIWMFHRSGGKGVQIVGEGQPEASWPSPSTDGKFLYFEVTTGPKAWGGRHDALMGEMQVRRLDLQTGEIREESQGVLAQQRRWSSGGMAAPETSPDGRYMTFIRRMPDGLISFKGHEFGPRTALWLRDLETGEERILMDPVEQDLIEGSKALRVFPGYSFTPDGRSVVVAQGGKLHKVDVKSGTVATIDFTARVHRQISGQAYRSFRIEDAPFEAKFIRWAAASPNGKTLAFQAVGKIWIQSLPNGKPKRLTNLGDDILEFGPAWSPDGRSIAFVSWDDGERGQLWKVAAGGGSPRRLSTEAGEYANPDWSSDGKKIAVGKGANYTARGRNISNNAWWNIAVFSASGGAPEIVAQIDYMNGFGDQRQQLPRPIWGPEGRIFFLRGAPRDEAAFGGDPFSELVSVAPAATLDPPRIHARFNYADEAAISPDGSHVAFLEGDNVYLAPLPYNASAGKPVVLTKKEDATKLPAKALSTTGGLYPNWRDSRTVEFNSAKIYYSYDLGAEKTQETKISLTVPRNTPKGRIAFTNARIITMNGEEVIEEGALVIDGARITCVGDCNTAGADRIIDAQGKTITPGFIDMHAHHNREYNGMMPRHGYENASYLAYGVTTTLDNSMWSQNVFSNAEMVEAGMLIGPRQFSTGDPLYNRDGPRNNLLTSYEAAENEIAALKSWGAVMLKQYMQPRRDQRQWVSDIARKEGLMVTAEGGDLPYNLGMIMDGQTGFEHPFGIVPLYSDVTKFFGAANTYYSPTFVVAGPGIWNEEFFWQESEVWRDEKQRRWLPWRSLVTHTRRPIVRPMTDYSFPLIAQGMADIIAEGGHGVIGAHGQQHALGSQWEIWMAASAMGPHGALDVATRQGASFIGVLDDLGTIEKGKLADLVILNANPLENIRNTADIQYVMKGGVLFEADTMDEVWPSATPFGPYYWVDEEIYRSGVKSAD</sequence>
<evidence type="ECO:0000259" key="4">
    <source>
        <dbReference type="Pfam" id="PF01979"/>
    </source>
</evidence>
<dbReference type="Gene3D" id="2.30.40.10">
    <property type="entry name" value="Urease, subunit C, domain 1"/>
    <property type="match status" value="1"/>
</dbReference>
<evidence type="ECO:0000256" key="1">
    <source>
        <dbReference type="ARBA" id="ARBA00009820"/>
    </source>
</evidence>
<feature type="signal peptide" evidence="3">
    <location>
        <begin position="1"/>
        <end position="28"/>
    </location>
</feature>
<dbReference type="RefSeq" id="WP_379881703.1">
    <property type="nucleotide sequence ID" value="NZ_JBHPON010000002.1"/>
</dbReference>
<dbReference type="Gene3D" id="1.20.58.520">
    <property type="entry name" value="Amidohydrolase"/>
    <property type="match status" value="1"/>
</dbReference>
<dbReference type="Gene3D" id="3.30.110.90">
    <property type="entry name" value="Amidohydrolase"/>
    <property type="match status" value="1"/>
</dbReference>
<name>A0ABW1L232_9PROT</name>
<comment type="caution">
    <text evidence="5">The sequence shown here is derived from an EMBL/GenBank/DDBJ whole genome shotgun (WGS) entry which is preliminary data.</text>
</comment>
<dbReference type="Pfam" id="PF07676">
    <property type="entry name" value="PD40"/>
    <property type="match status" value="3"/>
</dbReference>
<dbReference type="Proteomes" id="UP001596116">
    <property type="component" value="Unassembled WGS sequence"/>
</dbReference>
<feature type="chain" id="PRO_5045771460" evidence="3">
    <location>
        <begin position="29"/>
        <end position="1121"/>
    </location>
</feature>
<dbReference type="Gene3D" id="3.40.50.10910">
    <property type="entry name" value="Amidohydrolase"/>
    <property type="match status" value="1"/>
</dbReference>
<dbReference type="SUPFAM" id="SSF51556">
    <property type="entry name" value="Metallo-dependent hydrolases"/>
    <property type="match status" value="1"/>
</dbReference>
<feature type="region of interest" description="Disordered" evidence="2">
    <location>
        <begin position="255"/>
        <end position="278"/>
    </location>
</feature>
<gene>
    <name evidence="5" type="ORF">ACFMB1_15970</name>
</gene>
<evidence type="ECO:0000256" key="2">
    <source>
        <dbReference type="SAM" id="MobiDB-lite"/>
    </source>
</evidence>
<dbReference type="SUPFAM" id="SSF51338">
    <property type="entry name" value="Composite domain of metallo-dependent hydrolases"/>
    <property type="match status" value="1"/>
</dbReference>
<dbReference type="SUPFAM" id="SSF82171">
    <property type="entry name" value="DPP6 N-terminal domain-like"/>
    <property type="match status" value="2"/>
</dbReference>
<dbReference type="PANTHER" id="PTHR36842:SF1">
    <property type="entry name" value="PROTEIN TOLB"/>
    <property type="match status" value="1"/>
</dbReference>
<evidence type="ECO:0000313" key="5">
    <source>
        <dbReference type="EMBL" id="MFC6037052.1"/>
    </source>
</evidence>
<reference evidence="5 6" key="1">
    <citation type="submission" date="2024-09" db="EMBL/GenBank/DDBJ databases">
        <authorList>
            <person name="Zhang Z.-H."/>
        </authorList>
    </citation>
    <scope>NUCLEOTIDE SEQUENCE [LARGE SCALE GENOMIC DNA]</scope>
    <source>
        <strain evidence="5 6">HHTR114</strain>
    </source>
</reference>
<dbReference type="InterPro" id="IPR011059">
    <property type="entry name" value="Metal-dep_hydrolase_composite"/>
</dbReference>
<dbReference type="PANTHER" id="PTHR36842">
    <property type="entry name" value="PROTEIN TOLB HOMOLOG"/>
    <property type="match status" value="1"/>
</dbReference>
<proteinExistence type="inferred from homology"/>
<dbReference type="Pfam" id="PF01979">
    <property type="entry name" value="Amidohydro_1"/>
    <property type="match status" value="1"/>
</dbReference>
<accession>A0ABW1L232</accession>
<evidence type="ECO:0000256" key="3">
    <source>
        <dbReference type="SAM" id="SignalP"/>
    </source>
</evidence>
<keyword evidence="6" id="KW-1185">Reference proteome</keyword>
<comment type="similarity">
    <text evidence="1">Belongs to the TolB family.</text>
</comment>
<evidence type="ECO:0000313" key="6">
    <source>
        <dbReference type="Proteomes" id="UP001596116"/>
    </source>
</evidence>
<organism evidence="5 6">
    <name type="scientific">Hyphococcus aureus</name>
    <dbReference type="NCBI Taxonomy" id="2666033"/>
    <lineage>
        <taxon>Bacteria</taxon>
        <taxon>Pseudomonadati</taxon>
        <taxon>Pseudomonadota</taxon>
        <taxon>Alphaproteobacteria</taxon>
        <taxon>Parvularculales</taxon>
        <taxon>Parvularculaceae</taxon>
        <taxon>Hyphococcus</taxon>
    </lineage>
</organism>